<name>A5CZA7_PELTS</name>
<dbReference type="eggNOG" id="ENOG5032VVP">
    <property type="taxonomic scope" value="Bacteria"/>
</dbReference>
<dbReference type="HOGENOM" id="CLU_2435994_0_0_9"/>
<keyword evidence="1" id="KW-1133">Transmembrane helix</keyword>
<dbReference type="AlphaFoldDB" id="A5CZA7"/>
<keyword evidence="1" id="KW-0812">Transmembrane</keyword>
<sequence length="100" mass="10692">MSPEKRELCLAAALGLAAGPTYLAAGPANFLTWYAVLLGGGLLSTAFWLRDLKPSRSAWLTWLAWPFVMAAGAALSMAVCLLIQYFLAGGVMHDTGFWLA</sequence>
<organism evidence="2 3">
    <name type="scientific">Pelotomaculum thermopropionicum (strain DSM 13744 / JCM 10971 / SI)</name>
    <dbReference type="NCBI Taxonomy" id="370438"/>
    <lineage>
        <taxon>Bacteria</taxon>
        <taxon>Bacillati</taxon>
        <taxon>Bacillota</taxon>
        <taxon>Clostridia</taxon>
        <taxon>Eubacteriales</taxon>
        <taxon>Desulfotomaculaceae</taxon>
        <taxon>Pelotomaculum</taxon>
    </lineage>
</organism>
<proteinExistence type="predicted"/>
<gene>
    <name evidence="2" type="ordered locus">PTH_2495</name>
</gene>
<dbReference type="Proteomes" id="UP000006556">
    <property type="component" value="Chromosome"/>
</dbReference>
<keyword evidence="3" id="KW-1185">Reference proteome</keyword>
<feature type="transmembrane region" description="Helical" evidence="1">
    <location>
        <begin position="62"/>
        <end position="87"/>
    </location>
</feature>
<evidence type="ECO:0000313" key="2">
    <source>
        <dbReference type="EMBL" id="BAF60676.1"/>
    </source>
</evidence>
<dbReference type="STRING" id="370438.PTH_2495"/>
<keyword evidence="1" id="KW-0472">Membrane</keyword>
<reference evidence="3" key="1">
    <citation type="journal article" date="2008" name="Genome Res.">
        <title>The genome of Pelotomaculum thermopropionicum reveals niche-associated evolution in anaerobic microbiota.</title>
        <authorList>
            <person name="Kosaka T."/>
            <person name="Kato S."/>
            <person name="Shimoyama T."/>
            <person name="Ishii S."/>
            <person name="Abe T."/>
            <person name="Watanabe K."/>
        </authorList>
    </citation>
    <scope>NUCLEOTIDE SEQUENCE [LARGE SCALE GENOMIC DNA]</scope>
    <source>
        <strain evidence="3">DSM 13744 / JCM 10971 / SI</strain>
    </source>
</reference>
<evidence type="ECO:0000313" key="3">
    <source>
        <dbReference type="Proteomes" id="UP000006556"/>
    </source>
</evidence>
<accession>A5CZA7</accession>
<dbReference type="KEGG" id="pth:PTH_2495"/>
<evidence type="ECO:0000256" key="1">
    <source>
        <dbReference type="SAM" id="Phobius"/>
    </source>
</evidence>
<feature type="transmembrane region" description="Helical" evidence="1">
    <location>
        <begin position="33"/>
        <end position="50"/>
    </location>
</feature>
<protein>
    <submittedName>
        <fullName evidence="2">Hypothetical membrane protein</fullName>
    </submittedName>
</protein>
<dbReference type="EMBL" id="AP009389">
    <property type="protein sequence ID" value="BAF60676.1"/>
    <property type="molecule type" value="Genomic_DNA"/>
</dbReference>